<dbReference type="Pfam" id="PF00480">
    <property type="entry name" value="ROK"/>
    <property type="match status" value="1"/>
</dbReference>
<dbReference type="Proteomes" id="UP001482620">
    <property type="component" value="Unassembled WGS sequence"/>
</dbReference>
<reference evidence="1 2" key="1">
    <citation type="submission" date="2021-06" db="EMBL/GenBank/DDBJ databases">
        <authorList>
            <person name="Palmer J.M."/>
        </authorList>
    </citation>
    <scope>NUCLEOTIDE SEQUENCE [LARGE SCALE GENOMIC DNA]</scope>
    <source>
        <strain evidence="2">if_2019</strain>
        <tissue evidence="1">Muscle</tissue>
    </source>
</reference>
<dbReference type="PANTHER" id="PTHR18964:SF149">
    <property type="entry name" value="BIFUNCTIONAL UDP-N-ACETYLGLUCOSAMINE 2-EPIMERASE_N-ACETYLMANNOSAMINE KINASE"/>
    <property type="match status" value="1"/>
</dbReference>
<name>A0ABV0UWR5_9TELE</name>
<keyword evidence="2" id="KW-1185">Reference proteome</keyword>
<sequence length="123" mass="13145">IGGGIIHNYELIHGSTFCAAELGHIKVSLEGPECSCGSQGCIEAFASGMALQREAKRLHDEDLLKGEGMDMELVEPITAAHLIRAAANGNSKANAVLHKGLSTNTDTRLHMHNIFLLKSKSSH</sequence>
<dbReference type="Gene3D" id="3.30.420.40">
    <property type="match status" value="1"/>
</dbReference>
<organism evidence="1 2">
    <name type="scientific">Ilyodon furcidens</name>
    <name type="common">goldbreast splitfin</name>
    <dbReference type="NCBI Taxonomy" id="33524"/>
    <lineage>
        <taxon>Eukaryota</taxon>
        <taxon>Metazoa</taxon>
        <taxon>Chordata</taxon>
        <taxon>Craniata</taxon>
        <taxon>Vertebrata</taxon>
        <taxon>Euteleostomi</taxon>
        <taxon>Actinopterygii</taxon>
        <taxon>Neopterygii</taxon>
        <taxon>Teleostei</taxon>
        <taxon>Neoteleostei</taxon>
        <taxon>Acanthomorphata</taxon>
        <taxon>Ovalentaria</taxon>
        <taxon>Atherinomorphae</taxon>
        <taxon>Cyprinodontiformes</taxon>
        <taxon>Goodeidae</taxon>
        <taxon>Ilyodon</taxon>
    </lineage>
</organism>
<proteinExistence type="predicted"/>
<dbReference type="EMBL" id="JAHRIQ010084468">
    <property type="protein sequence ID" value="MEQ2249164.1"/>
    <property type="molecule type" value="Genomic_DNA"/>
</dbReference>
<evidence type="ECO:0008006" key="3">
    <source>
        <dbReference type="Google" id="ProtNLM"/>
    </source>
</evidence>
<evidence type="ECO:0000313" key="2">
    <source>
        <dbReference type="Proteomes" id="UP001482620"/>
    </source>
</evidence>
<protein>
    <recommendedName>
        <fullName evidence="3">ROK family protein</fullName>
    </recommendedName>
</protein>
<gene>
    <name evidence="1" type="ORF">ILYODFUR_026537</name>
</gene>
<dbReference type="InterPro" id="IPR000600">
    <property type="entry name" value="ROK"/>
</dbReference>
<evidence type="ECO:0000313" key="1">
    <source>
        <dbReference type="EMBL" id="MEQ2249164.1"/>
    </source>
</evidence>
<dbReference type="SUPFAM" id="SSF53067">
    <property type="entry name" value="Actin-like ATPase domain"/>
    <property type="match status" value="1"/>
</dbReference>
<feature type="non-terminal residue" evidence="1">
    <location>
        <position position="1"/>
    </location>
</feature>
<dbReference type="PANTHER" id="PTHR18964">
    <property type="entry name" value="ROK (REPRESSOR, ORF, KINASE) FAMILY"/>
    <property type="match status" value="1"/>
</dbReference>
<dbReference type="InterPro" id="IPR043129">
    <property type="entry name" value="ATPase_NBD"/>
</dbReference>
<accession>A0ABV0UWR5</accession>
<comment type="caution">
    <text evidence="1">The sequence shown here is derived from an EMBL/GenBank/DDBJ whole genome shotgun (WGS) entry which is preliminary data.</text>
</comment>